<feature type="region of interest" description="Disordered" evidence="1">
    <location>
        <begin position="547"/>
        <end position="573"/>
    </location>
</feature>
<dbReference type="InterPro" id="IPR047971">
    <property type="entry name" value="ExeM-like"/>
</dbReference>
<protein>
    <submittedName>
        <fullName evidence="4">Endonuclease/exonuclease/phosphatase</fullName>
    </submittedName>
</protein>
<dbReference type="eggNOG" id="COG2374">
    <property type="taxonomic scope" value="Bacteria"/>
</dbReference>
<keyword evidence="4" id="KW-0255">Endonuclease</keyword>
<dbReference type="InterPro" id="IPR005135">
    <property type="entry name" value="Endo/exonuclease/phosphatase"/>
</dbReference>
<feature type="domain" description="Endonuclease/exonuclease/phosphatase" evidence="3">
    <location>
        <begin position="298"/>
        <end position="557"/>
    </location>
</feature>
<evidence type="ECO:0000259" key="3">
    <source>
        <dbReference type="Pfam" id="PF03372"/>
    </source>
</evidence>
<keyword evidence="2" id="KW-0732">Signal</keyword>
<evidence type="ECO:0000256" key="2">
    <source>
        <dbReference type="SAM" id="SignalP"/>
    </source>
</evidence>
<dbReference type="PANTHER" id="PTHR42834">
    <property type="entry name" value="ENDONUCLEASE/EXONUCLEASE/PHOSPHATASE FAMILY PROTEIN (AFU_ORTHOLOGUE AFUA_3G09210)"/>
    <property type="match status" value="1"/>
</dbReference>
<dbReference type="NCBIfam" id="NF033681">
    <property type="entry name" value="ExeM_NucH_DNase"/>
    <property type="match status" value="1"/>
</dbReference>
<evidence type="ECO:0000313" key="5">
    <source>
        <dbReference type="Proteomes" id="UP000001918"/>
    </source>
</evidence>
<dbReference type="InterPro" id="IPR036691">
    <property type="entry name" value="Endo/exonu/phosph_ase_sf"/>
</dbReference>
<proteinExistence type="predicted"/>
<feature type="chain" id="PRO_5003020024" evidence="2">
    <location>
        <begin position="28"/>
        <end position="573"/>
    </location>
</feature>
<keyword evidence="4" id="KW-0269">Exonuclease</keyword>
<sequence length="573" mass="60545">MPPASAPSAAALAIALTIGSGSGAAPADDPGCSAPPTHRIAQVQGPGDATPLSGRIVRVEGVVTGDFQRGDQLGGFFLQDPSPDDDPATSEGLFAYAGPGVRDVRVGDRVLVTGRAVEFNGLTELSPVTAVDVCGTGTVEPVRYRLPRPEGVTFEPVENMLVTFPQELTATEHYRLGRYGELTVSAGGRLFQPTDRPGVSAERNDRRRLLIDDGSTVQNPATIPFTEPHVVRPGDTVRGLTGVLGYGFGAYRLHPTEPAVFRRANPRPAAPGPVGPATVKVASFNTLNWFTTVGGRGATTPLERERQLAKLVAALKGMDADVVGLMEVENNGDAAVKALVDRLNAAVGAGAYSWIRHPGPGGDAIHVALIYRPGRVRPVGPARTAADAVFERPPLAQTFRHAGGGTPFTVIVGHLKSKRCDGASGPDADQGDGQGCYNARRVRQARALAELAAAVPHPLVIGDLNSYGREDPIKTLAASGLAGQTERFVPAGRRYSHVFDGQAGELDHVLAPPALARWITGVTIWHINADEPPIVDYNTEDNPPRLYRPDAYRSSDHDPVIVGLRPPGAPQRR</sequence>
<dbReference type="OrthoDB" id="1016457at2"/>
<dbReference type="CDD" id="cd10283">
    <property type="entry name" value="MnuA_DNase1-like"/>
    <property type="match status" value="1"/>
</dbReference>
<dbReference type="STRING" id="471852.Tcur_1361"/>
<organism evidence="4 5">
    <name type="scientific">Thermomonospora curvata (strain ATCC 19995 / DSM 43183 / JCM 3096 / KCTC 9072 / NBRC 15933 / NCIMB 10081 / Henssen B9)</name>
    <dbReference type="NCBI Taxonomy" id="471852"/>
    <lineage>
        <taxon>Bacteria</taxon>
        <taxon>Bacillati</taxon>
        <taxon>Actinomycetota</taxon>
        <taxon>Actinomycetes</taxon>
        <taxon>Streptosporangiales</taxon>
        <taxon>Thermomonosporaceae</taxon>
        <taxon>Thermomonospora</taxon>
    </lineage>
</organism>
<feature type="signal peptide" evidence="2">
    <location>
        <begin position="1"/>
        <end position="27"/>
    </location>
</feature>
<dbReference type="PANTHER" id="PTHR42834:SF1">
    <property type="entry name" value="ENDONUCLEASE_EXONUCLEASE_PHOSPHATASE FAMILY PROTEIN (AFU_ORTHOLOGUE AFUA_3G09210)"/>
    <property type="match status" value="1"/>
</dbReference>
<keyword evidence="4" id="KW-0540">Nuclease</keyword>
<dbReference type="CDD" id="cd04486">
    <property type="entry name" value="YhcR_OBF_like"/>
    <property type="match status" value="1"/>
</dbReference>
<dbReference type="Gene3D" id="3.60.10.10">
    <property type="entry name" value="Endonuclease/exonuclease/phosphatase"/>
    <property type="match status" value="1"/>
</dbReference>
<name>D1AA07_THECD</name>
<accession>D1AA07</accession>
<dbReference type="HOGENOM" id="CLU_006338_2_1_11"/>
<dbReference type="GO" id="GO:0004519">
    <property type="term" value="F:endonuclease activity"/>
    <property type="evidence" value="ECO:0007669"/>
    <property type="project" value="UniProtKB-KW"/>
</dbReference>
<gene>
    <name evidence="4" type="ordered locus">Tcur_1361</name>
</gene>
<dbReference type="RefSeq" id="WP_012851727.1">
    <property type="nucleotide sequence ID" value="NC_013510.1"/>
</dbReference>
<dbReference type="GO" id="GO:0004527">
    <property type="term" value="F:exonuclease activity"/>
    <property type="evidence" value="ECO:0007669"/>
    <property type="project" value="UniProtKB-KW"/>
</dbReference>
<keyword evidence="4" id="KW-0378">Hydrolase</keyword>
<dbReference type="AlphaFoldDB" id="D1AA07"/>
<dbReference type="Pfam" id="PF03372">
    <property type="entry name" value="Exo_endo_phos"/>
    <property type="match status" value="1"/>
</dbReference>
<evidence type="ECO:0000256" key="1">
    <source>
        <dbReference type="SAM" id="MobiDB-lite"/>
    </source>
</evidence>
<feature type="compositionally biased region" description="Basic and acidic residues" evidence="1">
    <location>
        <begin position="547"/>
        <end position="559"/>
    </location>
</feature>
<dbReference type="SUPFAM" id="SSF56219">
    <property type="entry name" value="DNase I-like"/>
    <property type="match status" value="1"/>
</dbReference>
<dbReference type="EMBL" id="CP001738">
    <property type="protein sequence ID" value="ACY96943.1"/>
    <property type="molecule type" value="Genomic_DNA"/>
</dbReference>
<dbReference type="Proteomes" id="UP000001918">
    <property type="component" value="Chromosome"/>
</dbReference>
<reference evidence="4 5" key="1">
    <citation type="journal article" date="2011" name="Stand. Genomic Sci.">
        <title>Complete genome sequence of Thermomonospora curvata type strain (B9).</title>
        <authorList>
            <person name="Chertkov O."/>
            <person name="Sikorski J."/>
            <person name="Nolan M."/>
            <person name="Lapidus A."/>
            <person name="Lucas S."/>
            <person name="Del Rio T.G."/>
            <person name="Tice H."/>
            <person name="Cheng J.F."/>
            <person name="Goodwin L."/>
            <person name="Pitluck S."/>
            <person name="Liolios K."/>
            <person name="Ivanova N."/>
            <person name="Mavromatis K."/>
            <person name="Mikhailova N."/>
            <person name="Ovchinnikova G."/>
            <person name="Pati A."/>
            <person name="Chen A."/>
            <person name="Palaniappan K."/>
            <person name="Djao O.D."/>
            <person name="Land M."/>
            <person name="Hauser L."/>
            <person name="Chang Y.J."/>
            <person name="Jeffries C.D."/>
            <person name="Brettin T."/>
            <person name="Han C."/>
            <person name="Detter J.C."/>
            <person name="Rohde M."/>
            <person name="Goker M."/>
            <person name="Woyke T."/>
            <person name="Bristow J."/>
            <person name="Eisen J.A."/>
            <person name="Markowitz V."/>
            <person name="Hugenholtz P."/>
            <person name="Klenk H.P."/>
            <person name="Kyrpides N.C."/>
        </authorList>
    </citation>
    <scope>NUCLEOTIDE SEQUENCE [LARGE SCALE GENOMIC DNA]</scope>
    <source>
        <strain evidence="5">ATCC 19995 / DSM 43183 / JCM 3096 / KCTC 9072 / NBRC 15933 / NCIMB 10081 / Henssen B9</strain>
    </source>
</reference>
<dbReference type="KEGG" id="tcu:Tcur_1361"/>
<keyword evidence="5" id="KW-1185">Reference proteome</keyword>
<evidence type="ECO:0000313" key="4">
    <source>
        <dbReference type="EMBL" id="ACY96943.1"/>
    </source>
</evidence>